<organism evidence="2 3">
    <name type="scientific">Rapidithrix thailandica</name>
    <dbReference type="NCBI Taxonomy" id="413964"/>
    <lineage>
        <taxon>Bacteria</taxon>
        <taxon>Pseudomonadati</taxon>
        <taxon>Bacteroidota</taxon>
        <taxon>Cytophagia</taxon>
        <taxon>Cytophagales</taxon>
        <taxon>Flammeovirgaceae</taxon>
        <taxon>Rapidithrix</taxon>
    </lineage>
</organism>
<dbReference type="RefSeq" id="WP_346821088.1">
    <property type="nucleotide sequence ID" value="NZ_JBDKWZ010000005.1"/>
</dbReference>
<keyword evidence="1" id="KW-1133">Transmembrane helix</keyword>
<proteinExistence type="predicted"/>
<protein>
    <submittedName>
        <fullName evidence="2">Uncharacterized protein</fullName>
    </submittedName>
</protein>
<comment type="caution">
    <text evidence="2">The sequence shown here is derived from an EMBL/GenBank/DDBJ whole genome shotgun (WGS) entry which is preliminary data.</text>
</comment>
<evidence type="ECO:0000313" key="3">
    <source>
        <dbReference type="Proteomes" id="UP001403385"/>
    </source>
</evidence>
<evidence type="ECO:0000256" key="1">
    <source>
        <dbReference type="SAM" id="Phobius"/>
    </source>
</evidence>
<sequence>METTIAFKVSIVFFLEFIRIFVLYIRFSSVILELYIKANISTFLESGKEAGKSLFL</sequence>
<dbReference type="EMBL" id="JBDKWZ010000005">
    <property type="protein sequence ID" value="MEN7548309.1"/>
    <property type="molecule type" value="Genomic_DNA"/>
</dbReference>
<name>A0AAW9RU74_9BACT</name>
<keyword evidence="1" id="KW-0812">Transmembrane</keyword>
<keyword evidence="3" id="KW-1185">Reference proteome</keyword>
<evidence type="ECO:0000313" key="2">
    <source>
        <dbReference type="EMBL" id="MEN7548309.1"/>
    </source>
</evidence>
<dbReference type="AlphaFoldDB" id="A0AAW9RU74"/>
<dbReference type="Proteomes" id="UP001403385">
    <property type="component" value="Unassembled WGS sequence"/>
</dbReference>
<reference evidence="2 3" key="1">
    <citation type="submission" date="2024-04" db="EMBL/GenBank/DDBJ databases">
        <title>Novel genus in family Flammeovirgaceae.</title>
        <authorList>
            <person name="Nguyen T.H."/>
            <person name="Vuong T.Q."/>
            <person name="Le H."/>
            <person name="Kim S.-G."/>
        </authorList>
    </citation>
    <scope>NUCLEOTIDE SEQUENCE [LARGE SCALE GENOMIC DNA]</scope>
    <source>
        <strain evidence="2 3">JCM 23209</strain>
    </source>
</reference>
<accession>A0AAW9RU74</accession>
<gene>
    <name evidence="2" type="ORF">AAG747_10350</name>
</gene>
<keyword evidence="1" id="KW-0472">Membrane</keyword>
<feature type="transmembrane region" description="Helical" evidence="1">
    <location>
        <begin position="6"/>
        <end position="27"/>
    </location>
</feature>